<keyword evidence="5" id="KW-1133">Transmembrane helix</keyword>
<dbReference type="PRINTS" id="PR00813">
    <property type="entry name" value="BCTERIALGSPG"/>
</dbReference>
<keyword evidence="7" id="KW-1185">Reference proteome</keyword>
<proteinExistence type="inferred from homology"/>
<organism evidence="6 7">
    <name type="scientific">Francisella uliginis</name>
    <dbReference type="NCBI Taxonomy" id="573570"/>
    <lineage>
        <taxon>Bacteria</taxon>
        <taxon>Pseudomonadati</taxon>
        <taxon>Pseudomonadota</taxon>
        <taxon>Gammaproteobacteria</taxon>
        <taxon>Thiotrichales</taxon>
        <taxon>Francisellaceae</taxon>
        <taxon>Francisella</taxon>
    </lineage>
</organism>
<dbReference type="OrthoDB" id="115249at2"/>
<evidence type="ECO:0000313" key="7">
    <source>
        <dbReference type="Proteomes" id="UP000184222"/>
    </source>
</evidence>
<feature type="transmembrane region" description="Helical" evidence="5">
    <location>
        <begin position="12"/>
        <end position="35"/>
    </location>
</feature>
<comment type="similarity">
    <text evidence="1 4">Belongs to the N-Me-Phe pilin family.</text>
</comment>
<dbReference type="SUPFAM" id="SSF54523">
    <property type="entry name" value="Pili subunits"/>
    <property type="match status" value="1"/>
</dbReference>
<evidence type="ECO:0000256" key="3">
    <source>
        <dbReference type="ARBA" id="ARBA00022481"/>
    </source>
</evidence>
<dbReference type="STRING" id="573570.F7310_02225"/>
<dbReference type="GO" id="GO:0009289">
    <property type="term" value="C:pilus"/>
    <property type="evidence" value="ECO:0007669"/>
    <property type="project" value="InterPro"/>
</dbReference>
<evidence type="ECO:0008006" key="8">
    <source>
        <dbReference type="Google" id="ProtNLM"/>
    </source>
</evidence>
<comment type="subunit">
    <text evidence="2">The pili are polar flexible filaments of about 5.4 nanometers diameter and 2.5 micrometers average length; they consist of only a single polypeptide chain arranged in a helical configuration of five subunits per turn in the assembled pilus.</text>
</comment>
<keyword evidence="4" id="KW-0281">Fimbrium</keyword>
<dbReference type="RefSeq" id="WP_072711442.1">
    <property type="nucleotide sequence ID" value="NZ_CP016796.1"/>
</dbReference>
<dbReference type="NCBIfam" id="TIGR02532">
    <property type="entry name" value="IV_pilin_GFxxxE"/>
    <property type="match status" value="1"/>
</dbReference>
<evidence type="ECO:0000313" key="6">
    <source>
        <dbReference type="EMBL" id="API86240.1"/>
    </source>
</evidence>
<keyword evidence="3" id="KW-0488">Methylation</keyword>
<name>A0A1L4BQV7_9GAMM</name>
<accession>A0A1L4BQV7</accession>
<dbReference type="GO" id="GO:0007155">
    <property type="term" value="P:cell adhesion"/>
    <property type="evidence" value="ECO:0007669"/>
    <property type="project" value="InterPro"/>
</dbReference>
<keyword evidence="5" id="KW-0812">Transmembrane</keyword>
<dbReference type="AlphaFoldDB" id="A0A1L4BQV7"/>
<dbReference type="InterPro" id="IPR045584">
    <property type="entry name" value="Pilin-like"/>
</dbReference>
<dbReference type="PANTHER" id="PTHR30093:SF34">
    <property type="entry name" value="PREPILIN PEPTIDASE-DEPENDENT PROTEIN D"/>
    <property type="match status" value="1"/>
</dbReference>
<evidence type="ECO:0000256" key="2">
    <source>
        <dbReference type="ARBA" id="ARBA00011156"/>
    </source>
</evidence>
<dbReference type="Gene3D" id="3.30.700.10">
    <property type="entry name" value="Glycoprotein, Type 4 Pilin"/>
    <property type="match status" value="1"/>
</dbReference>
<reference evidence="6 7" key="1">
    <citation type="journal article" date="2016" name="Appl. Environ. Microbiol.">
        <title>Whole genome relationships among Francisella bacteria of diverse origin define new species and provide specific regions for detection.</title>
        <authorList>
            <person name="Challacombe J.F."/>
            <person name="Petersen J.M."/>
            <person name="Gallegos-Graves V."/>
            <person name="Hodge D."/>
            <person name="Pillai S."/>
            <person name="Kuske C.R."/>
        </authorList>
    </citation>
    <scope>NUCLEOTIDE SEQUENCE [LARGE SCALE GENOMIC DNA]</scope>
    <source>
        <strain evidence="7">TX07-7310</strain>
    </source>
</reference>
<dbReference type="GO" id="GO:0015628">
    <property type="term" value="P:protein secretion by the type II secretion system"/>
    <property type="evidence" value="ECO:0007669"/>
    <property type="project" value="InterPro"/>
</dbReference>
<dbReference type="InterPro" id="IPR000983">
    <property type="entry name" value="Bac_GSPG_pilin"/>
</dbReference>
<dbReference type="PANTHER" id="PTHR30093">
    <property type="entry name" value="GENERAL SECRETION PATHWAY PROTEIN G"/>
    <property type="match status" value="1"/>
</dbReference>
<dbReference type="EMBL" id="CP016796">
    <property type="protein sequence ID" value="API86240.1"/>
    <property type="molecule type" value="Genomic_DNA"/>
</dbReference>
<evidence type="ECO:0000256" key="1">
    <source>
        <dbReference type="ARBA" id="ARBA00005233"/>
    </source>
</evidence>
<dbReference type="Pfam" id="PF00114">
    <property type="entry name" value="Pilin"/>
    <property type="match status" value="1"/>
</dbReference>
<dbReference type="PROSITE" id="PS00409">
    <property type="entry name" value="PROKAR_NTER_METHYL"/>
    <property type="match status" value="1"/>
</dbReference>
<sequence>MKIFKTKTQKGFSLVELMVVIAIIAILAAIAMPMYSDYTVRAKLGSQLTKIGAIKTSAVEYIIENEGNTNYSVINIQNLPPGVTVNDGVTTGRIDIDTSSIISGSKIMLTPTAGSGSVTWDCSVEGVDRSQAPTSCSIV</sequence>
<dbReference type="GO" id="GO:0015627">
    <property type="term" value="C:type II protein secretion system complex"/>
    <property type="evidence" value="ECO:0007669"/>
    <property type="project" value="InterPro"/>
</dbReference>
<gene>
    <name evidence="6" type="ORF">F7310_02225</name>
</gene>
<keyword evidence="5" id="KW-0472">Membrane</keyword>
<dbReference type="Pfam" id="PF07963">
    <property type="entry name" value="N_methyl"/>
    <property type="match status" value="1"/>
</dbReference>
<evidence type="ECO:0000256" key="4">
    <source>
        <dbReference type="RuleBase" id="RU000389"/>
    </source>
</evidence>
<evidence type="ECO:0000256" key="5">
    <source>
        <dbReference type="SAM" id="Phobius"/>
    </source>
</evidence>
<protein>
    <recommendedName>
        <fullName evidence="8">Type IV pili fiber building block protein</fullName>
    </recommendedName>
</protein>
<dbReference type="InterPro" id="IPR012902">
    <property type="entry name" value="N_methyl_site"/>
</dbReference>
<dbReference type="InterPro" id="IPR001082">
    <property type="entry name" value="Pilin"/>
</dbReference>
<dbReference type="Proteomes" id="UP000184222">
    <property type="component" value="Chromosome"/>
</dbReference>
<dbReference type="KEGG" id="frx:F7310_02225"/>